<keyword evidence="3" id="KW-0812">Transmembrane</keyword>
<organism evidence="5 6">
    <name type="scientific">Lepisosteus oculatus</name>
    <name type="common">Spotted gar</name>
    <dbReference type="NCBI Taxonomy" id="7918"/>
    <lineage>
        <taxon>Eukaryota</taxon>
        <taxon>Metazoa</taxon>
        <taxon>Chordata</taxon>
        <taxon>Craniata</taxon>
        <taxon>Vertebrata</taxon>
        <taxon>Euteleostomi</taxon>
        <taxon>Actinopterygii</taxon>
        <taxon>Neopterygii</taxon>
        <taxon>Holostei</taxon>
        <taxon>Semionotiformes</taxon>
        <taxon>Lepisosteidae</taxon>
        <taxon>Lepisosteus</taxon>
    </lineage>
</organism>
<accession>W5N784</accession>
<dbReference type="GeneTree" id="ENSGT01150000287968"/>
<keyword evidence="2" id="KW-0391">Immunity</keyword>
<feature type="transmembrane region" description="Helical" evidence="3">
    <location>
        <begin position="48"/>
        <end position="67"/>
    </location>
</feature>
<dbReference type="InterPro" id="IPR036179">
    <property type="entry name" value="Ig-like_dom_sf"/>
</dbReference>
<evidence type="ECO:0000256" key="2">
    <source>
        <dbReference type="ARBA" id="ARBA00022859"/>
    </source>
</evidence>
<dbReference type="HOGENOM" id="CLU_1610215_0_0_1"/>
<protein>
    <recommendedName>
        <fullName evidence="4">Ig-like domain-containing protein</fullName>
    </recommendedName>
</protein>
<evidence type="ECO:0000313" key="6">
    <source>
        <dbReference type="Proteomes" id="UP000018468"/>
    </source>
</evidence>
<dbReference type="SUPFAM" id="SSF48726">
    <property type="entry name" value="Immunoglobulin"/>
    <property type="match status" value="1"/>
</dbReference>
<dbReference type="InterPro" id="IPR013106">
    <property type="entry name" value="Ig_V-set"/>
</dbReference>
<dbReference type="InterPro" id="IPR007110">
    <property type="entry name" value="Ig-like_dom"/>
</dbReference>
<reference evidence="6" key="1">
    <citation type="submission" date="2011-12" db="EMBL/GenBank/DDBJ databases">
        <title>The Draft Genome of Lepisosteus oculatus.</title>
        <authorList>
            <consortium name="The Broad Institute Genome Assembly &amp; Analysis Group"/>
            <consortium name="Computational R&amp;D Group"/>
            <consortium name="and Sequencing Platform"/>
            <person name="Di Palma F."/>
            <person name="Alfoldi J."/>
            <person name="Johnson J."/>
            <person name="Berlin A."/>
            <person name="Gnerre S."/>
            <person name="Jaffe D."/>
            <person name="MacCallum I."/>
            <person name="Young S."/>
            <person name="Walker B.J."/>
            <person name="Lander E.S."/>
            <person name="Lindblad-Toh K."/>
        </authorList>
    </citation>
    <scope>NUCLEOTIDE SEQUENCE [LARGE SCALE GENOMIC DNA]</scope>
</reference>
<dbReference type="Bgee" id="ENSLOCG00000013381">
    <property type="expression patterns" value="Expressed in pharyngeal gill and 5 other cell types or tissues"/>
</dbReference>
<dbReference type="PANTHER" id="PTHR23268">
    <property type="entry name" value="T-CELL RECEPTOR BETA CHAIN"/>
    <property type="match status" value="1"/>
</dbReference>
<dbReference type="EMBL" id="AHAT01031872">
    <property type="status" value="NOT_ANNOTATED_CDS"/>
    <property type="molecule type" value="Genomic_DNA"/>
</dbReference>
<dbReference type="GO" id="GO:0007166">
    <property type="term" value="P:cell surface receptor signaling pathway"/>
    <property type="evidence" value="ECO:0000318"/>
    <property type="project" value="GO_Central"/>
</dbReference>
<keyword evidence="1" id="KW-0732">Signal</keyword>
<dbReference type="InterPro" id="IPR050413">
    <property type="entry name" value="TCR_beta_variable"/>
</dbReference>
<dbReference type="Pfam" id="PF07686">
    <property type="entry name" value="V-set"/>
    <property type="match status" value="1"/>
</dbReference>
<feature type="transmembrane region" description="Helical" evidence="3">
    <location>
        <begin position="20"/>
        <end position="36"/>
    </location>
</feature>
<proteinExistence type="predicted"/>
<dbReference type="GO" id="GO:0005886">
    <property type="term" value="C:plasma membrane"/>
    <property type="evidence" value="ECO:0000318"/>
    <property type="project" value="GO_Central"/>
</dbReference>
<reference evidence="5" key="3">
    <citation type="submission" date="2025-09" db="UniProtKB">
        <authorList>
            <consortium name="Ensembl"/>
        </authorList>
    </citation>
    <scope>IDENTIFICATION</scope>
</reference>
<evidence type="ECO:0000256" key="3">
    <source>
        <dbReference type="SAM" id="Phobius"/>
    </source>
</evidence>
<dbReference type="InParanoid" id="W5N784"/>
<dbReference type="SMART" id="SM00406">
    <property type="entry name" value="IGv"/>
    <property type="match status" value="1"/>
</dbReference>
<dbReference type="AlphaFoldDB" id="W5N784"/>
<keyword evidence="3" id="KW-0472">Membrane</keyword>
<dbReference type="Proteomes" id="UP000018468">
    <property type="component" value="Linkage group LG7"/>
</dbReference>
<keyword evidence="6" id="KW-1185">Reference proteome</keyword>
<dbReference type="eggNOG" id="ENOG502SX2J">
    <property type="taxonomic scope" value="Eukaryota"/>
</dbReference>
<dbReference type="PANTHER" id="PTHR23268:SF31">
    <property type="entry name" value="T CELL RECEPTOR BETA VARIABLE 30"/>
    <property type="match status" value="1"/>
</dbReference>
<keyword evidence="3" id="KW-1133">Transmembrane helix</keyword>
<dbReference type="InterPro" id="IPR013783">
    <property type="entry name" value="Ig-like_fold"/>
</dbReference>
<sequence>MFRREVASGSLTTSCSSPEVITPCSVTPALFLILLWSSQQTQIQKSFVWQQGIMGLFLLLLLVRGAVSVTVRQYPTIEFGIQGSTLKINCEVTGSASPSIYWFKQQSHSDLNPLFYSVASGNVDPPTQGHFSATRPNGSHFILESTALTVDDSAVYFCAGSTHSA</sequence>
<dbReference type="GO" id="GO:0002376">
    <property type="term" value="P:immune system process"/>
    <property type="evidence" value="ECO:0007669"/>
    <property type="project" value="UniProtKB-KW"/>
</dbReference>
<evidence type="ECO:0000256" key="1">
    <source>
        <dbReference type="ARBA" id="ARBA00022729"/>
    </source>
</evidence>
<dbReference type="STRING" id="7918.ENSLOCP00000016493"/>
<dbReference type="PROSITE" id="PS50835">
    <property type="entry name" value="IG_LIKE"/>
    <property type="match status" value="1"/>
</dbReference>
<reference evidence="5" key="2">
    <citation type="submission" date="2025-08" db="UniProtKB">
        <authorList>
            <consortium name="Ensembl"/>
        </authorList>
    </citation>
    <scope>IDENTIFICATION</scope>
</reference>
<dbReference type="OMA" id="PATHSCE"/>
<name>W5N784_LEPOC</name>
<dbReference type="Gene3D" id="2.60.40.10">
    <property type="entry name" value="Immunoglobulins"/>
    <property type="match status" value="1"/>
</dbReference>
<dbReference type="Ensembl" id="ENSLOCT00000016523.1">
    <property type="protein sequence ID" value="ENSLOCP00000016493.1"/>
    <property type="gene ID" value="ENSLOCG00000013381.1"/>
</dbReference>
<feature type="domain" description="Ig-like" evidence="4">
    <location>
        <begin position="82"/>
        <end position="165"/>
    </location>
</feature>
<dbReference type="CDD" id="cd00099">
    <property type="entry name" value="IgV"/>
    <property type="match status" value="1"/>
</dbReference>
<evidence type="ECO:0000313" key="5">
    <source>
        <dbReference type="Ensembl" id="ENSLOCP00000016493.1"/>
    </source>
</evidence>
<evidence type="ECO:0000259" key="4">
    <source>
        <dbReference type="PROSITE" id="PS50835"/>
    </source>
</evidence>